<comment type="subcellular location">
    <subcellularLocation>
        <location evidence="1">Cytoplasm</location>
    </subcellularLocation>
</comment>
<gene>
    <name evidence="13" type="ORF">AZE34_03580</name>
    <name evidence="14" type="ORF">J7T32_004360</name>
</gene>
<evidence type="ECO:0000256" key="2">
    <source>
        <dbReference type="ARBA" id="ARBA00007871"/>
    </source>
</evidence>
<comment type="similarity">
    <text evidence="2">Belongs to the DtxR/MntR family.</text>
</comment>
<evidence type="ECO:0000256" key="1">
    <source>
        <dbReference type="ARBA" id="ARBA00004496"/>
    </source>
</evidence>
<keyword evidence="6" id="KW-0805">Transcription regulation</keyword>
<evidence type="ECO:0000256" key="8">
    <source>
        <dbReference type="ARBA" id="ARBA00023159"/>
    </source>
</evidence>
<name>A0A3S7GUB4_STAHO</name>
<dbReference type="EMBL" id="JAGHKT020000004">
    <property type="protein sequence ID" value="MCM5672002.1"/>
    <property type="molecule type" value="Genomic_DNA"/>
</dbReference>
<proteinExistence type="inferred from homology"/>
<dbReference type="PANTHER" id="PTHR33238:SF11">
    <property type="entry name" value="TRANSCRIPTIONAL REGULATOR MNTR"/>
    <property type="match status" value="1"/>
</dbReference>
<evidence type="ECO:0000256" key="11">
    <source>
        <dbReference type="ARBA" id="ARBA00032593"/>
    </source>
</evidence>
<dbReference type="InterPro" id="IPR036388">
    <property type="entry name" value="WH-like_DNA-bd_sf"/>
</dbReference>
<comment type="subunit">
    <text evidence="3">Homodimer.</text>
</comment>
<dbReference type="SUPFAM" id="SSF47979">
    <property type="entry name" value="Iron-dependent repressor protein, dimerization domain"/>
    <property type="match status" value="1"/>
</dbReference>
<dbReference type="RefSeq" id="WP_017176019.1">
    <property type="nucleotide sequence ID" value="NZ_CAXORW010000005.1"/>
</dbReference>
<evidence type="ECO:0000256" key="3">
    <source>
        <dbReference type="ARBA" id="ARBA00011738"/>
    </source>
</evidence>
<dbReference type="InterPro" id="IPR022687">
    <property type="entry name" value="HTH_DTXR"/>
</dbReference>
<dbReference type="PROSITE" id="PS50944">
    <property type="entry name" value="HTH_DTXR"/>
    <property type="match status" value="1"/>
</dbReference>
<keyword evidence="9" id="KW-0804">Transcription</keyword>
<dbReference type="GO" id="GO:0046983">
    <property type="term" value="F:protein dimerization activity"/>
    <property type="evidence" value="ECO:0007669"/>
    <property type="project" value="InterPro"/>
</dbReference>
<feature type="domain" description="HTH dtxR-type" evidence="12">
    <location>
        <begin position="2"/>
        <end position="63"/>
    </location>
</feature>
<dbReference type="GO" id="GO:0046914">
    <property type="term" value="F:transition metal ion binding"/>
    <property type="evidence" value="ECO:0007669"/>
    <property type="project" value="InterPro"/>
</dbReference>
<keyword evidence="4" id="KW-0963">Cytoplasm</keyword>
<keyword evidence="8" id="KW-0010">Activator</keyword>
<dbReference type="Pfam" id="PF04023">
    <property type="entry name" value="FeoA"/>
    <property type="match status" value="1"/>
</dbReference>
<dbReference type="EMBL" id="CP014567">
    <property type="protein sequence ID" value="AVI05888.1"/>
    <property type="molecule type" value="Genomic_DNA"/>
</dbReference>
<reference evidence="13" key="1">
    <citation type="submission" date="2016-02" db="EMBL/GenBank/DDBJ databases">
        <title>Genomic sequence of a clinical Staphylococcus hominis isolate.</title>
        <authorList>
            <person name="McClure J.M."/>
            <person name="Zhang K."/>
        </authorList>
    </citation>
    <scope>NUCLEOTIDE SEQUENCE</scope>
    <source>
        <strain evidence="13">C34847</strain>
    </source>
</reference>
<dbReference type="InterPro" id="IPR007167">
    <property type="entry name" value="Fe-transptr_FeoA-like"/>
</dbReference>
<dbReference type="Gene3D" id="2.30.30.90">
    <property type="match status" value="1"/>
</dbReference>
<evidence type="ECO:0000256" key="9">
    <source>
        <dbReference type="ARBA" id="ARBA00023163"/>
    </source>
</evidence>
<evidence type="ECO:0000256" key="7">
    <source>
        <dbReference type="ARBA" id="ARBA00023125"/>
    </source>
</evidence>
<sequence length="215" mass="24980">MLTEEKEDYLKAILTNGGDSAFVSNKILSQYLDIKPPSVSEMVNRLEKAGFVETKHYKGVKLSEEGLSHTLDIIKRHRLLEQFLIEVLNYNWEEVHQEAEILEHKISDLFLERIDKLLNYPETCPHGGVIPRNYIYKEKYNDSLLEYDEGDIVNIKRVRDRTDLLVYLSSKHISIGDNIEIVSKDKTNKVMIINNNTTMTILSYDNAMNIFVEKN</sequence>
<dbReference type="InterPro" id="IPR036421">
    <property type="entry name" value="Fe_dep_repressor_sf"/>
</dbReference>
<organism evidence="13">
    <name type="scientific">Staphylococcus hominis</name>
    <dbReference type="NCBI Taxonomy" id="1290"/>
    <lineage>
        <taxon>Bacteria</taxon>
        <taxon>Bacillati</taxon>
        <taxon>Bacillota</taxon>
        <taxon>Bacilli</taxon>
        <taxon>Bacillales</taxon>
        <taxon>Staphylococcaceae</taxon>
        <taxon>Staphylococcus</taxon>
    </lineage>
</organism>
<dbReference type="GO" id="GO:0003677">
    <property type="term" value="F:DNA binding"/>
    <property type="evidence" value="ECO:0007669"/>
    <property type="project" value="UniProtKB-KW"/>
</dbReference>
<evidence type="ECO:0000313" key="13">
    <source>
        <dbReference type="EMBL" id="AVI05888.1"/>
    </source>
</evidence>
<evidence type="ECO:0000313" key="15">
    <source>
        <dbReference type="Proteomes" id="UP000665944"/>
    </source>
</evidence>
<dbReference type="Gene3D" id="1.10.60.10">
    <property type="entry name" value="Iron dependent repressor, metal binding and dimerisation domain"/>
    <property type="match status" value="1"/>
</dbReference>
<keyword evidence="15" id="KW-1185">Reference proteome</keyword>
<dbReference type="GO" id="GO:0005737">
    <property type="term" value="C:cytoplasm"/>
    <property type="evidence" value="ECO:0007669"/>
    <property type="project" value="UniProtKB-SubCell"/>
</dbReference>
<dbReference type="InterPro" id="IPR001367">
    <property type="entry name" value="Fe_dep_repressor"/>
</dbReference>
<dbReference type="Gene3D" id="1.10.10.10">
    <property type="entry name" value="Winged helix-like DNA-binding domain superfamily/Winged helix DNA-binding domain"/>
    <property type="match status" value="1"/>
</dbReference>
<accession>A0A3S7GUB4</accession>
<dbReference type="InterPro" id="IPR050536">
    <property type="entry name" value="DtxR_MntR_Metal-Reg"/>
</dbReference>
<dbReference type="Pfam" id="PF02742">
    <property type="entry name" value="Fe_dep_repr_C"/>
    <property type="match status" value="1"/>
</dbReference>
<dbReference type="SMART" id="SM00529">
    <property type="entry name" value="HTH_DTXR"/>
    <property type="match status" value="1"/>
</dbReference>
<evidence type="ECO:0000259" key="12">
    <source>
        <dbReference type="PROSITE" id="PS50944"/>
    </source>
</evidence>
<keyword evidence="10" id="KW-0464">Manganese</keyword>
<protein>
    <recommendedName>
        <fullName evidence="11">Manganese transport regulator</fullName>
    </recommendedName>
</protein>
<dbReference type="AlphaFoldDB" id="A0A3S7GUB4"/>
<evidence type="ECO:0000256" key="4">
    <source>
        <dbReference type="ARBA" id="ARBA00022490"/>
    </source>
</evidence>
<evidence type="ECO:0000256" key="6">
    <source>
        <dbReference type="ARBA" id="ARBA00023015"/>
    </source>
</evidence>
<evidence type="ECO:0000256" key="10">
    <source>
        <dbReference type="ARBA" id="ARBA00023211"/>
    </source>
</evidence>
<dbReference type="InterPro" id="IPR036390">
    <property type="entry name" value="WH_DNA-bd_sf"/>
</dbReference>
<keyword evidence="7" id="KW-0238">DNA-binding</keyword>
<dbReference type="InterPro" id="IPR022689">
    <property type="entry name" value="Iron_dep_repressor"/>
</dbReference>
<dbReference type="Pfam" id="PF01325">
    <property type="entry name" value="Fe_dep_repress"/>
    <property type="match status" value="1"/>
</dbReference>
<reference evidence="14 15" key="2">
    <citation type="submission" date="2022-06" db="EMBL/GenBank/DDBJ databases">
        <title>Staphylococcus hominis ShoR14 genome sequence.</title>
        <authorList>
            <person name="Yeo C.C."/>
            <person name="Chew C.H."/>
            <person name="Che Hamzah A.M."/>
            <person name="Al-Trad E.I."/>
        </authorList>
    </citation>
    <scope>NUCLEOTIDE SEQUENCE [LARGE SCALE GENOMIC DNA]</scope>
    <source>
        <strain evidence="14 15">ShoR14</strain>
    </source>
</reference>
<dbReference type="GO" id="GO:0003700">
    <property type="term" value="F:DNA-binding transcription factor activity"/>
    <property type="evidence" value="ECO:0007669"/>
    <property type="project" value="InterPro"/>
</dbReference>
<dbReference type="InterPro" id="IPR038157">
    <property type="entry name" value="FeoA_core_dom"/>
</dbReference>
<evidence type="ECO:0000313" key="14">
    <source>
        <dbReference type="EMBL" id="MCM5672002.1"/>
    </source>
</evidence>
<keyword evidence="5" id="KW-0678">Repressor</keyword>
<dbReference type="PANTHER" id="PTHR33238">
    <property type="entry name" value="IRON (METAL) DEPENDENT REPRESSOR, DTXR FAMILY"/>
    <property type="match status" value="1"/>
</dbReference>
<dbReference type="Proteomes" id="UP000665944">
    <property type="component" value="Unassembled WGS sequence"/>
</dbReference>
<dbReference type="SUPFAM" id="SSF46785">
    <property type="entry name" value="Winged helix' DNA-binding domain"/>
    <property type="match status" value="1"/>
</dbReference>
<evidence type="ECO:0000256" key="5">
    <source>
        <dbReference type="ARBA" id="ARBA00022491"/>
    </source>
</evidence>
<dbReference type="FunFam" id="1.10.60.10:FF:000004">
    <property type="entry name" value="DtxR family transcriptional regulator"/>
    <property type="match status" value="1"/>
</dbReference>